<comment type="caution">
    <text evidence="2">The sequence shown here is derived from an EMBL/GenBank/DDBJ whole genome shotgun (WGS) entry which is preliminary data.</text>
</comment>
<accession>A0A0W8CUJ6</accession>
<sequence length="130" mass="15043">MEEAYKKLKDIQKYQIFTMRESNPGVVKCRKGPDSDEVTQDLRLPLQNPPPNSEKIQFFYNKVRPFVPEEFQNDPLYDPPNDEDERTAKQIQKDRQAASKQKKREREAAAAAAKITKETPRVTETTGEAM</sequence>
<dbReference type="AlphaFoldDB" id="A0A0W8CUJ6"/>
<feature type="compositionally biased region" description="Basic and acidic residues" evidence="1">
    <location>
        <begin position="86"/>
        <end position="97"/>
    </location>
</feature>
<evidence type="ECO:0000313" key="3">
    <source>
        <dbReference type="Proteomes" id="UP000054636"/>
    </source>
</evidence>
<protein>
    <submittedName>
        <fullName evidence="2">Oxidoreductase YqjQ</fullName>
    </submittedName>
</protein>
<evidence type="ECO:0000313" key="2">
    <source>
        <dbReference type="EMBL" id="KUF87819.1"/>
    </source>
</evidence>
<dbReference type="Proteomes" id="UP000054636">
    <property type="component" value="Unassembled WGS sequence"/>
</dbReference>
<organism evidence="2 3">
    <name type="scientific">Phytophthora nicotianae</name>
    <name type="common">Potato buckeye rot agent</name>
    <name type="synonym">Phytophthora parasitica</name>
    <dbReference type="NCBI Taxonomy" id="4792"/>
    <lineage>
        <taxon>Eukaryota</taxon>
        <taxon>Sar</taxon>
        <taxon>Stramenopiles</taxon>
        <taxon>Oomycota</taxon>
        <taxon>Peronosporomycetes</taxon>
        <taxon>Peronosporales</taxon>
        <taxon>Peronosporaceae</taxon>
        <taxon>Phytophthora</taxon>
    </lineage>
</organism>
<feature type="region of interest" description="Disordered" evidence="1">
    <location>
        <begin position="70"/>
        <end position="130"/>
    </location>
</feature>
<evidence type="ECO:0000256" key="1">
    <source>
        <dbReference type="SAM" id="MobiDB-lite"/>
    </source>
</evidence>
<dbReference type="PANTHER" id="PTHR34415:SF1">
    <property type="entry name" value="INTEGRASE CATALYTIC DOMAIN-CONTAINING PROTEIN"/>
    <property type="match status" value="1"/>
</dbReference>
<dbReference type="PANTHER" id="PTHR34415">
    <property type="entry name" value="INTEGRASE CATALYTIC DOMAIN-CONTAINING PROTEIN"/>
    <property type="match status" value="1"/>
</dbReference>
<reference evidence="2 3" key="1">
    <citation type="submission" date="2015-11" db="EMBL/GenBank/DDBJ databases">
        <title>Genomes and virulence difference between two physiological races of Phytophthora nicotianae.</title>
        <authorList>
            <person name="Liu H."/>
            <person name="Ma X."/>
            <person name="Yu H."/>
            <person name="Fang D."/>
            <person name="Li Y."/>
            <person name="Wang X."/>
            <person name="Wang W."/>
            <person name="Dong Y."/>
            <person name="Xiao B."/>
        </authorList>
    </citation>
    <scope>NUCLEOTIDE SEQUENCE [LARGE SCALE GENOMIC DNA]</scope>
    <source>
        <strain evidence="3">race 1</strain>
    </source>
</reference>
<name>A0A0W8CUJ6_PHYNI</name>
<dbReference type="EMBL" id="LNFP01001092">
    <property type="protein sequence ID" value="KUF87819.1"/>
    <property type="molecule type" value="Genomic_DNA"/>
</dbReference>
<proteinExistence type="predicted"/>
<gene>
    <name evidence="2" type="ORF">AM588_10001925</name>
</gene>